<keyword evidence="4" id="KW-0808">Transferase</keyword>
<dbReference type="InterPro" id="IPR001841">
    <property type="entry name" value="Znf_RING"/>
</dbReference>
<dbReference type="GO" id="GO:0061630">
    <property type="term" value="F:ubiquitin protein ligase activity"/>
    <property type="evidence" value="ECO:0007669"/>
    <property type="project" value="UniProtKB-EC"/>
</dbReference>
<name>A0ABC8L5Y2_ERUVS</name>
<dbReference type="SUPFAM" id="SSF57850">
    <property type="entry name" value="RING/U-box"/>
    <property type="match status" value="1"/>
</dbReference>
<dbReference type="InterPro" id="IPR058981">
    <property type="entry name" value="MGRN1/RNF157-like_N"/>
</dbReference>
<accession>A0ABC8L5Y2</accession>
<dbReference type="InterPro" id="IPR013083">
    <property type="entry name" value="Znf_RING/FYVE/PHD"/>
</dbReference>
<dbReference type="InterPro" id="IPR045194">
    <property type="entry name" value="MGRN1/RNF157-like"/>
</dbReference>
<keyword evidence="10" id="KW-0449">Lipoprotein</keyword>
<keyword evidence="8" id="KW-0833">Ubl conjugation pathway</keyword>
<dbReference type="AlphaFoldDB" id="A0ABC8L5Y2"/>
<dbReference type="CDD" id="cd16789">
    <property type="entry name" value="mRING-HC-C3HC5_MGRN1-like"/>
    <property type="match status" value="1"/>
</dbReference>
<evidence type="ECO:0000313" key="16">
    <source>
        <dbReference type="Proteomes" id="UP001642260"/>
    </source>
</evidence>
<reference evidence="15 16" key="1">
    <citation type="submission" date="2022-03" db="EMBL/GenBank/DDBJ databases">
        <authorList>
            <person name="Macdonald S."/>
            <person name="Ahmed S."/>
            <person name="Newling K."/>
        </authorList>
    </citation>
    <scope>NUCLEOTIDE SEQUENCE [LARGE SCALE GENOMIC DNA]</scope>
</reference>
<organism evidence="15 16">
    <name type="scientific">Eruca vesicaria subsp. sativa</name>
    <name type="common">Garden rocket</name>
    <name type="synonym">Eruca sativa</name>
    <dbReference type="NCBI Taxonomy" id="29727"/>
    <lineage>
        <taxon>Eukaryota</taxon>
        <taxon>Viridiplantae</taxon>
        <taxon>Streptophyta</taxon>
        <taxon>Embryophyta</taxon>
        <taxon>Tracheophyta</taxon>
        <taxon>Spermatophyta</taxon>
        <taxon>Magnoliopsida</taxon>
        <taxon>eudicotyledons</taxon>
        <taxon>Gunneridae</taxon>
        <taxon>Pentapetalae</taxon>
        <taxon>rosids</taxon>
        <taxon>malvids</taxon>
        <taxon>Brassicales</taxon>
        <taxon>Brassicaceae</taxon>
        <taxon>Brassiceae</taxon>
        <taxon>Eruca</taxon>
    </lineage>
</organism>
<dbReference type="Pfam" id="PF26192">
    <property type="entry name" value="RNF157-like_N"/>
    <property type="match status" value="1"/>
</dbReference>
<gene>
    <name evidence="15" type="ORF">ERUC_LOCUS32160</name>
</gene>
<proteinExistence type="inferred from homology"/>
<evidence type="ECO:0000256" key="3">
    <source>
        <dbReference type="ARBA" id="ARBA00012483"/>
    </source>
</evidence>
<keyword evidence="9" id="KW-0862">Zinc</keyword>
<feature type="region of interest" description="Disordered" evidence="13">
    <location>
        <begin position="1"/>
        <end position="29"/>
    </location>
</feature>
<evidence type="ECO:0000256" key="6">
    <source>
        <dbReference type="ARBA" id="ARBA00022723"/>
    </source>
</evidence>
<sequence length="310" mass="34779">MGNVTGGIRRDHPLHPPPYPNPNQPPLQYHQYHQGGYYPPLQYHQNQGARAPMTPQYPYVEHQEAVTIKNDVNLNKQTLRFEPDESDPRKFLLSFTFDANVPGSMTVMFFSKEGKDCDLVETKEDLFPSTNFSFPKGLGQKFQQPCGTWIELSALSEAELVEANESGVYHVVVKAEASSSSEDDDNDLESKTPNRQITHAVLEKDKGGEYKAKVVKQILWVNGSKYVLQEIYGIGNTAADTSGEDENETGKECVICLTEPRDTTVLPCRHMCMCSGCAKLLRFQTNLCPICRQHVDKLLEITVNINGSNH</sequence>
<dbReference type="FunFam" id="3.30.40.10:FF:000115">
    <property type="entry name" value="probable E3 ubiquitin-protein ligase LOG2"/>
    <property type="match status" value="1"/>
</dbReference>
<evidence type="ECO:0000256" key="9">
    <source>
        <dbReference type="ARBA" id="ARBA00022833"/>
    </source>
</evidence>
<evidence type="ECO:0000256" key="4">
    <source>
        <dbReference type="ARBA" id="ARBA00022679"/>
    </source>
</evidence>
<dbReference type="Gene3D" id="3.30.40.10">
    <property type="entry name" value="Zinc/RING finger domain, C3HC4 (zinc finger)"/>
    <property type="match status" value="1"/>
</dbReference>
<dbReference type="Proteomes" id="UP001642260">
    <property type="component" value="Unassembled WGS sequence"/>
</dbReference>
<comment type="pathway">
    <text evidence="2">Protein modification; protein ubiquitination.</text>
</comment>
<evidence type="ECO:0000313" key="15">
    <source>
        <dbReference type="EMBL" id="CAH8375260.1"/>
    </source>
</evidence>
<feature type="compositionally biased region" description="Pro residues" evidence="13">
    <location>
        <begin position="15"/>
        <end position="25"/>
    </location>
</feature>
<dbReference type="EC" id="2.3.2.27" evidence="3"/>
<evidence type="ECO:0000259" key="14">
    <source>
        <dbReference type="PROSITE" id="PS50089"/>
    </source>
</evidence>
<evidence type="ECO:0000256" key="11">
    <source>
        <dbReference type="ARBA" id="ARBA00025721"/>
    </source>
</evidence>
<keyword evidence="5" id="KW-0519">Myristate</keyword>
<keyword evidence="16" id="KW-1185">Reference proteome</keyword>
<evidence type="ECO:0000256" key="1">
    <source>
        <dbReference type="ARBA" id="ARBA00000900"/>
    </source>
</evidence>
<dbReference type="Pfam" id="PF13920">
    <property type="entry name" value="zf-C3HC4_3"/>
    <property type="match status" value="1"/>
</dbReference>
<evidence type="ECO:0000256" key="5">
    <source>
        <dbReference type="ARBA" id="ARBA00022707"/>
    </source>
</evidence>
<evidence type="ECO:0000256" key="13">
    <source>
        <dbReference type="SAM" id="MobiDB-lite"/>
    </source>
</evidence>
<keyword evidence="6" id="KW-0479">Metal-binding</keyword>
<protein>
    <recommendedName>
        <fullName evidence="3">RING-type E3 ubiquitin transferase</fullName>
        <ecNumber evidence="3">2.3.2.27</ecNumber>
    </recommendedName>
</protein>
<comment type="caution">
    <text evidence="15">The sequence shown here is derived from an EMBL/GenBank/DDBJ whole genome shotgun (WGS) entry which is preliminary data.</text>
</comment>
<dbReference type="PANTHER" id="PTHR22996">
    <property type="entry name" value="MAHOGUNIN"/>
    <property type="match status" value="1"/>
</dbReference>
<evidence type="ECO:0000256" key="7">
    <source>
        <dbReference type="ARBA" id="ARBA00022771"/>
    </source>
</evidence>
<feature type="domain" description="RING-type" evidence="14">
    <location>
        <begin position="253"/>
        <end position="292"/>
    </location>
</feature>
<evidence type="ECO:0000256" key="8">
    <source>
        <dbReference type="ARBA" id="ARBA00022786"/>
    </source>
</evidence>
<evidence type="ECO:0000256" key="2">
    <source>
        <dbReference type="ARBA" id="ARBA00004906"/>
    </source>
</evidence>
<evidence type="ECO:0000256" key="10">
    <source>
        <dbReference type="ARBA" id="ARBA00023288"/>
    </source>
</evidence>
<dbReference type="PROSITE" id="PS50089">
    <property type="entry name" value="ZF_RING_2"/>
    <property type="match status" value="1"/>
</dbReference>
<dbReference type="PANTHER" id="PTHR22996:SF9">
    <property type="entry name" value="E3 UBIQUITIN-PROTEIN LIGASE LUL2-RELATED"/>
    <property type="match status" value="1"/>
</dbReference>
<comment type="catalytic activity">
    <reaction evidence="1">
        <text>S-ubiquitinyl-[E2 ubiquitin-conjugating enzyme]-L-cysteine + [acceptor protein]-L-lysine = [E2 ubiquitin-conjugating enzyme]-L-cysteine + N(6)-ubiquitinyl-[acceptor protein]-L-lysine.</text>
        <dbReference type="EC" id="2.3.2.27"/>
    </reaction>
</comment>
<keyword evidence="7 12" id="KW-0863">Zinc-finger</keyword>
<evidence type="ECO:0000256" key="12">
    <source>
        <dbReference type="PROSITE-ProRule" id="PRU00175"/>
    </source>
</evidence>
<dbReference type="InterPro" id="IPR045195">
    <property type="entry name" value="LOG2-like_mRING_C3HC5"/>
</dbReference>
<comment type="similarity">
    <text evidence="11">Belongs to the RING-type zinc finger family. LOG2 subfamily.</text>
</comment>
<dbReference type="GO" id="GO:0008270">
    <property type="term" value="F:zinc ion binding"/>
    <property type="evidence" value="ECO:0007669"/>
    <property type="project" value="UniProtKB-KW"/>
</dbReference>
<dbReference type="SMART" id="SM00184">
    <property type="entry name" value="RING"/>
    <property type="match status" value="1"/>
</dbReference>
<dbReference type="EMBL" id="CAKOAT010456265">
    <property type="protein sequence ID" value="CAH8375260.1"/>
    <property type="molecule type" value="Genomic_DNA"/>
</dbReference>